<dbReference type="PROSITE" id="PS00086">
    <property type="entry name" value="CYTOCHROME_P450"/>
    <property type="match status" value="1"/>
</dbReference>
<evidence type="ECO:0000256" key="3">
    <source>
        <dbReference type="ARBA" id="ARBA00022723"/>
    </source>
</evidence>
<keyword evidence="7 8" id="KW-0349">Heme</keyword>
<dbReference type="AlphaFoldDB" id="A0A9P4J5J2"/>
<dbReference type="SUPFAM" id="SSF48264">
    <property type="entry name" value="Cytochrome P450"/>
    <property type="match status" value="1"/>
</dbReference>
<protein>
    <submittedName>
        <fullName evidence="9">Cytochrome P450</fullName>
    </submittedName>
</protein>
<keyword evidence="3 7" id="KW-0479">Metal-binding</keyword>
<dbReference type="InterPro" id="IPR001128">
    <property type="entry name" value="Cyt_P450"/>
</dbReference>
<dbReference type="PANTHER" id="PTHR24287:SF5">
    <property type="entry name" value="P450, PUTATIVE (EUROFUNG)-RELATED"/>
    <property type="match status" value="1"/>
</dbReference>
<dbReference type="InterPro" id="IPR036396">
    <property type="entry name" value="Cyt_P450_sf"/>
</dbReference>
<keyword evidence="4 8" id="KW-0560">Oxidoreductase</keyword>
<gene>
    <name evidence="9" type="ORF">K461DRAFT_252515</name>
</gene>
<comment type="similarity">
    <text evidence="2 8">Belongs to the cytochrome P450 family.</text>
</comment>
<dbReference type="InterPro" id="IPR002403">
    <property type="entry name" value="Cyt_P450_E_grp-IV"/>
</dbReference>
<evidence type="ECO:0000256" key="1">
    <source>
        <dbReference type="ARBA" id="ARBA00001971"/>
    </source>
</evidence>
<dbReference type="Gene3D" id="1.10.630.10">
    <property type="entry name" value="Cytochrome P450"/>
    <property type="match status" value="1"/>
</dbReference>
<proteinExistence type="inferred from homology"/>
<accession>A0A9P4J5J2</accession>
<dbReference type="PANTHER" id="PTHR24287">
    <property type="entry name" value="P450, PUTATIVE (EUROFUNG)-RELATED"/>
    <property type="match status" value="1"/>
</dbReference>
<dbReference type="PRINTS" id="PR00465">
    <property type="entry name" value="EP450IV"/>
</dbReference>
<dbReference type="EMBL" id="ML996083">
    <property type="protein sequence ID" value="KAF2154505.1"/>
    <property type="molecule type" value="Genomic_DNA"/>
</dbReference>
<dbReference type="GO" id="GO:0005506">
    <property type="term" value="F:iron ion binding"/>
    <property type="evidence" value="ECO:0007669"/>
    <property type="project" value="InterPro"/>
</dbReference>
<evidence type="ECO:0000256" key="6">
    <source>
        <dbReference type="ARBA" id="ARBA00023033"/>
    </source>
</evidence>
<dbReference type="InterPro" id="IPR017972">
    <property type="entry name" value="Cyt_P450_CS"/>
</dbReference>
<name>A0A9P4J5J2_9PEZI</name>
<evidence type="ECO:0000256" key="7">
    <source>
        <dbReference type="PIRSR" id="PIRSR602403-1"/>
    </source>
</evidence>
<dbReference type="GO" id="GO:0004497">
    <property type="term" value="F:monooxygenase activity"/>
    <property type="evidence" value="ECO:0007669"/>
    <property type="project" value="UniProtKB-KW"/>
</dbReference>
<evidence type="ECO:0000256" key="5">
    <source>
        <dbReference type="ARBA" id="ARBA00023004"/>
    </source>
</evidence>
<sequence>MALGLAQILFTLGQGDRKIKRLGGHAPQVRWAWTSFGMNMIWSSVQCAEQYQHLAWWSDKLDKCGKPGRPWTFEARLFGTRVVYTVDHDNIKAILSSQFDEFEKGEALNRESHDFFGNSFINTDGQQWWDYRKLLRPHLLKTCLSNLDILENKMQKLLPLLSASQIVNATDLFMRLSLDAFTASFLGHKGIESLDGQDQDFAMAFREVQRVQNLRGLAGPLKILIPRQNFYAGIEVLNRFVEPIVDQTIGLKEQSKGGKDKEFTFLHTLSGFTSDRKVIRDQIISLLLAGRDSTSNTLSWMFYNLGLRPDLVKRLRAEVLAKSGQQCPTFDDLQSMSLLQNTISETLRLYPPVVENYRQAVRDTSLPRGGGPDGMSPIGILKGTPVGFSTLYLHRKANKQPTWITNFPDCSEFAPDRWTVWTPEKGAYIPFSMGRRGCIGRDFALTFIAYVTARILQTYTSIDCAMEGELSLDTTTILRPSRDIKLSFN</sequence>
<dbReference type="GO" id="GO:0020037">
    <property type="term" value="F:heme binding"/>
    <property type="evidence" value="ECO:0007669"/>
    <property type="project" value="InterPro"/>
</dbReference>
<reference evidence="9" key="1">
    <citation type="journal article" date="2020" name="Stud. Mycol.">
        <title>101 Dothideomycetes genomes: a test case for predicting lifestyles and emergence of pathogens.</title>
        <authorList>
            <person name="Haridas S."/>
            <person name="Albert R."/>
            <person name="Binder M."/>
            <person name="Bloem J."/>
            <person name="Labutti K."/>
            <person name="Salamov A."/>
            <person name="Andreopoulos B."/>
            <person name="Baker S."/>
            <person name="Barry K."/>
            <person name="Bills G."/>
            <person name="Bluhm B."/>
            <person name="Cannon C."/>
            <person name="Castanera R."/>
            <person name="Culley D."/>
            <person name="Daum C."/>
            <person name="Ezra D."/>
            <person name="Gonzalez J."/>
            <person name="Henrissat B."/>
            <person name="Kuo A."/>
            <person name="Liang C."/>
            <person name="Lipzen A."/>
            <person name="Lutzoni F."/>
            <person name="Magnuson J."/>
            <person name="Mondo S."/>
            <person name="Nolan M."/>
            <person name="Ohm R."/>
            <person name="Pangilinan J."/>
            <person name="Park H.-J."/>
            <person name="Ramirez L."/>
            <person name="Alfaro M."/>
            <person name="Sun H."/>
            <person name="Tritt A."/>
            <person name="Yoshinaga Y."/>
            <person name="Zwiers L.-H."/>
            <person name="Turgeon B."/>
            <person name="Goodwin S."/>
            <person name="Spatafora J."/>
            <person name="Crous P."/>
            <person name="Grigoriev I."/>
        </authorList>
    </citation>
    <scope>NUCLEOTIDE SEQUENCE</scope>
    <source>
        <strain evidence="9">CBS 260.36</strain>
    </source>
</reference>
<dbReference type="Pfam" id="PF00067">
    <property type="entry name" value="p450"/>
    <property type="match status" value="1"/>
</dbReference>
<feature type="binding site" description="axial binding residue" evidence="7">
    <location>
        <position position="438"/>
    </location>
    <ligand>
        <name>heme</name>
        <dbReference type="ChEBI" id="CHEBI:30413"/>
    </ligand>
    <ligandPart>
        <name>Fe</name>
        <dbReference type="ChEBI" id="CHEBI:18248"/>
    </ligandPart>
</feature>
<evidence type="ECO:0000313" key="9">
    <source>
        <dbReference type="EMBL" id="KAF2154505.1"/>
    </source>
</evidence>
<evidence type="ECO:0000256" key="2">
    <source>
        <dbReference type="ARBA" id="ARBA00010617"/>
    </source>
</evidence>
<comment type="cofactor">
    <cofactor evidence="1 7">
        <name>heme</name>
        <dbReference type="ChEBI" id="CHEBI:30413"/>
    </cofactor>
</comment>
<organism evidence="9 10">
    <name type="scientific">Myriangium duriaei CBS 260.36</name>
    <dbReference type="NCBI Taxonomy" id="1168546"/>
    <lineage>
        <taxon>Eukaryota</taxon>
        <taxon>Fungi</taxon>
        <taxon>Dikarya</taxon>
        <taxon>Ascomycota</taxon>
        <taxon>Pezizomycotina</taxon>
        <taxon>Dothideomycetes</taxon>
        <taxon>Dothideomycetidae</taxon>
        <taxon>Myriangiales</taxon>
        <taxon>Myriangiaceae</taxon>
        <taxon>Myriangium</taxon>
    </lineage>
</organism>
<evidence type="ECO:0000256" key="4">
    <source>
        <dbReference type="ARBA" id="ARBA00023002"/>
    </source>
</evidence>
<keyword evidence="10" id="KW-1185">Reference proteome</keyword>
<keyword evidence="5 7" id="KW-0408">Iron</keyword>
<dbReference type="InterPro" id="IPR047146">
    <property type="entry name" value="Cyt_P450_E_CYP52_fungi"/>
</dbReference>
<keyword evidence="6 8" id="KW-0503">Monooxygenase</keyword>
<dbReference type="Proteomes" id="UP000799439">
    <property type="component" value="Unassembled WGS sequence"/>
</dbReference>
<dbReference type="PRINTS" id="PR00385">
    <property type="entry name" value="P450"/>
</dbReference>
<comment type="caution">
    <text evidence="9">The sequence shown here is derived from an EMBL/GenBank/DDBJ whole genome shotgun (WGS) entry which is preliminary data.</text>
</comment>
<evidence type="ECO:0000313" key="10">
    <source>
        <dbReference type="Proteomes" id="UP000799439"/>
    </source>
</evidence>
<evidence type="ECO:0000256" key="8">
    <source>
        <dbReference type="RuleBase" id="RU000461"/>
    </source>
</evidence>
<dbReference type="OrthoDB" id="1470350at2759"/>
<dbReference type="GO" id="GO:0016705">
    <property type="term" value="F:oxidoreductase activity, acting on paired donors, with incorporation or reduction of molecular oxygen"/>
    <property type="evidence" value="ECO:0007669"/>
    <property type="project" value="InterPro"/>
</dbReference>